<feature type="compositionally biased region" description="Low complexity" evidence="1">
    <location>
        <begin position="1"/>
        <end position="15"/>
    </location>
</feature>
<evidence type="ECO:0000256" key="1">
    <source>
        <dbReference type="SAM" id="MobiDB-lite"/>
    </source>
</evidence>
<dbReference type="Proteomes" id="UP000682134">
    <property type="component" value="Unassembled WGS sequence"/>
</dbReference>
<comment type="caution">
    <text evidence="2">The sequence shown here is derived from an EMBL/GenBank/DDBJ whole genome shotgun (WGS) entry which is preliminary data.</text>
</comment>
<dbReference type="EMBL" id="JAGIYQ010000009">
    <property type="protein sequence ID" value="MBP0726154.1"/>
    <property type="molecule type" value="Genomic_DNA"/>
</dbReference>
<protein>
    <submittedName>
        <fullName evidence="2">Imidazoleglycerol-phosphate dehydratase</fullName>
    </submittedName>
</protein>
<evidence type="ECO:0000313" key="3">
    <source>
        <dbReference type="Proteomes" id="UP000682134"/>
    </source>
</evidence>
<evidence type="ECO:0000313" key="2">
    <source>
        <dbReference type="EMBL" id="MBP0726154.1"/>
    </source>
</evidence>
<gene>
    <name evidence="2" type="ORF">J5Y03_13305</name>
</gene>
<reference evidence="2" key="1">
    <citation type="submission" date="2021-04" db="EMBL/GenBank/DDBJ databases">
        <title>Genome seq and assembly of Bacillus sp.</title>
        <authorList>
            <person name="Chhetri G."/>
        </authorList>
    </citation>
    <scope>NUCLEOTIDE SEQUENCE</scope>
    <source>
        <strain evidence="2">RG28</strain>
    </source>
</reference>
<dbReference type="AlphaFoldDB" id="A0A940SKL5"/>
<sequence>MTNRNGSRGSSNQNSPSLGGAKPASGDNNKGTDYRSKKGSKSKVIHHNK</sequence>
<accession>A0A940SKL5</accession>
<dbReference type="RefSeq" id="WP_209406488.1">
    <property type="nucleotide sequence ID" value="NZ_JAGIYQ010000009.1"/>
</dbReference>
<feature type="compositionally biased region" description="Basic residues" evidence="1">
    <location>
        <begin position="37"/>
        <end position="49"/>
    </location>
</feature>
<proteinExistence type="predicted"/>
<feature type="region of interest" description="Disordered" evidence="1">
    <location>
        <begin position="1"/>
        <end position="49"/>
    </location>
</feature>
<keyword evidence="3" id="KW-1185">Reference proteome</keyword>
<organism evidence="2 3">
    <name type="scientific">Gottfriedia endophytica</name>
    <dbReference type="NCBI Taxonomy" id="2820819"/>
    <lineage>
        <taxon>Bacteria</taxon>
        <taxon>Bacillati</taxon>
        <taxon>Bacillota</taxon>
        <taxon>Bacilli</taxon>
        <taxon>Bacillales</taxon>
        <taxon>Bacillaceae</taxon>
        <taxon>Gottfriedia</taxon>
    </lineage>
</organism>
<name>A0A940SKL5_9BACI</name>